<feature type="compositionally biased region" description="Polar residues" evidence="1">
    <location>
        <begin position="159"/>
        <end position="174"/>
    </location>
</feature>
<feature type="transmembrane region" description="Helical" evidence="2">
    <location>
        <begin position="56"/>
        <end position="75"/>
    </location>
</feature>
<feature type="transmembrane region" description="Helical" evidence="2">
    <location>
        <begin position="23"/>
        <end position="44"/>
    </location>
</feature>
<evidence type="ECO:0000313" key="3">
    <source>
        <dbReference type="EMBL" id="KAF7825778.1"/>
    </source>
</evidence>
<gene>
    <name evidence="3" type="ORF">G2W53_016942</name>
</gene>
<reference evidence="3" key="1">
    <citation type="submission" date="2020-09" db="EMBL/GenBank/DDBJ databases">
        <title>Genome-Enabled Discovery of Anthraquinone Biosynthesis in Senna tora.</title>
        <authorList>
            <person name="Kang S.-H."/>
            <person name="Pandey R.P."/>
            <person name="Lee C.-M."/>
            <person name="Sim J.-S."/>
            <person name="Jeong J.-T."/>
            <person name="Choi B.-S."/>
            <person name="Jung M."/>
            <person name="Ginzburg D."/>
            <person name="Zhao K."/>
            <person name="Won S.Y."/>
            <person name="Oh T.-J."/>
            <person name="Yu Y."/>
            <person name="Kim N.-H."/>
            <person name="Lee O.R."/>
            <person name="Lee T.-H."/>
            <person name="Bashyal P."/>
            <person name="Kim T.-S."/>
            <person name="Lee W.-H."/>
            <person name="Kawkins C."/>
            <person name="Kim C.-K."/>
            <person name="Kim J.S."/>
            <person name="Ahn B.O."/>
            <person name="Rhee S.Y."/>
            <person name="Sohng J.K."/>
        </authorList>
    </citation>
    <scope>NUCLEOTIDE SEQUENCE</scope>
    <source>
        <tissue evidence="3">Leaf</tissue>
    </source>
</reference>
<evidence type="ECO:0000256" key="2">
    <source>
        <dbReference type="SAM" id="Phobius"/>
    </source>
</evidence>
<name>A0A834TNE5_9FABA</name>
<evidence type="ECO:0000256" key="1">
    <source>
        <dbReference type="SAM" id="MobiDB-lite"/>
    </source>
</evidence>
<evidence type="ECO:0000313" key="4">
    <source>
        <dbReference type="Proteomes" id="UP000634136"/>
    </source>
</evidence>
<sequence>MDSSSNDNLRSEMLNLGTFCLDFHMYLGFLLALLLLLCAFSSNFWHLMLEDCDYKVVFSVAVTIWVILVLFLDVAREPWNWHKEDHSLQQNSNIDMPQELWNGVPQNEEDLSYMFDDETTPVKACGDLVYHVDNSDDVQKEPEECRETASQAKRRRMLQFSNNNQDSRDVSLSSEDISSTYLKLNENEDPIEDMLPEVSQWLSGTSGNASASSYEDLEQSAEGWLAQCFNDDEINFNPDDLNFSGLDDLQINVADLCDISPTYEQNAVQPKVTRSPKNIVFKGRKSFIRTPTKLASSVAYPFAFIKPSGAHGDVTLKEINQRIQTPPPSKSKKSSEEDDPSEFPKSAFSGKPVVGKTKIRTEGGKGSITIMRTKG</sequence>
<dbReference type="InterPro" id="IPR039933">
    <property type="entry name" value="XRI1"/>
</dbReference>
<keyword evidence="2" id="KW-0812">Transmembrane</keyword>
<comment type="caution">
    <text evidence="3">The sequence shown here is derived from an EMBL/GenBank/DDBJ whole genome shotgun (WGS) entry which is preliminary data.</text>
</comment>
<feature type="region of interest" description="Disordered" evidence="1">
    <location>
        <begin position="323"/>
        <end position="375"/>
    </location>
</feature>
<organism evidence="3 4">
    <name type="scientific">Senna tora</name>
    <dbReference type="NCBI Taxonomy" id="362788"/>
    <lineage>
        <taxon>Eukaryota</taxon>
        <taxon>Viridiplantae</taxon>
        <taxon>Streptophyta</taxon>
        <taxon>Embryophyta</taxon>
        <taxon>Tracheophyta</taxon>
        <taxon>Spermatophyta</taxon>
        <taxon>Magnoliopsida</taxon>
        <taxon>eudicotyledons</taxon>
        <taxon>Gunneridae</taxon>
        <taxon>Pentapetalae</taxon>
        <taxon>rosids</taxon>
        <taxon>fabids</taxon>
        <taxon>Fabales</taxon>
        <taxon>Fabaceae</taxon>
        <taxon>Caesalpinioideae</taxon>
        <taxon>Cassia clade</taxon>
        <taxon>Senna</taxon>
    </lineage>
</organism>
<dbReference type="GO" id="GO:0007140">
    <property type="term" value="P:male meiotic nuclear division"/>
    <property type="evidence" value="ECO:0007669"/>
    <property type="project" value="InterPro"/>
</dbReference>
<dbReference type="GO" id="GO:0007143">
    <property type="term" value="P:female meiotic nuclear division"/>
    <property type="evidence" value="ECO:0007669"/>
    <property type="project" value="InterPro"/>
</dbReference>
<dbReference type="PANTHER" id="PTHR33385:SF4">
    <property type="entry name" value="PROTEIN XRI1"/>
    <property type="match status" value="1"/>
</dbReference>
<feature type="compositionally biased region" description="Basic and acidic residues" evidence="1">
    <location>
        <begin position="136"/>
        <end position="147"/>
    </location>
</feature>
<dbReference type="PANTHER" id="PTHR33385">
    <property type="entry name" value="PROTEIN XRI1"/>
    <property type="match status" value="1"/>
</dbReference>
<feature type="region of interest" description="Disordered" evidence="1">
    <location>
        <begin position="136"/>
        <end position="174"/>
    </location>
</feature>
<keyword evidence="4" id="KW-1185">Reference proteome</keyword>
<proteinExistence type="predicted"/>
<dbReference type="Proteomes" id="UP000634136">
    <property type="component" value="Unassembled WGS sequence"/>
</dbReference>
<dbReference type="EMBL" id="JAAIUW010000006">
    <property type="protein sequence ID" value="KAF7825778.1"/>
    <property type="molecule type" value="Genomic_DNA"/>
</dbReference>
<keyword evidence="2" id="KW-1133">Transmembrane helix</keyword>
<keyword evidence="2" id="KW-0472">Membrane</keyword>
<dbReference type="AlphaFoldDB" id="A0A834TNE5"/>
<accession>A0A834TNE5</accession>
<protein>
    <submittedName>
        <fullName evidence="3">Protein XRI1</fullName>
    </submittedName>
</protein>
<dbReference type="OrthoDB" id="1913204at2759"/>